<feature type="transmembrane region" description="Helical" evidence="1">
    <location>
        <begin position="6"/>
        <end position="33"/>
    </location>
</feature>
<reference evidence="2" key="1">
    <citation type="submission" date="2021-05" db="EMBL/GenBank/DDBJ databases">
        <authorList>
            <person name="Alioto T."/>
            <person name="Alioto T."/>
            <person name="Gomez Garrido J."/>
        </authorList>
    </citation>
    <scope>NUCLEOTIDE SEQUENCE</scope>
</reference>
<evidence type="ECO:0000313" key="2">
    <source>
        <dbReference type="EMBL" id="CAG6749789.1"/>
    </source>
</evidence>
<protein>
    <submittedName>
        <fullName evidence="2">Uncharacterized protein</fullName>
    </submittedName>
</protein>
<dbReference type="EMBL" id="HBUF01524432">
    <property type="protein sequence ID" value="CAG6749789.1"/>
    <property type="molecule type" value="Transcribed_RNA"/>
</dbReference>
<proteinExistence type="predicted"/>
<keyword evidence="1" id="KW-0472">Membrane</keyword>
<sequence>MNAVIITILCQVIIIILIYAYYNAILMLFVWFITYYRSVMTKEPIGQLESPSPSEVKVLMSDEIREWPLQYDKHSCFTQTKFSSLSYFFSLIWSFASTQHFVLYINMLDACVYVQYIVHNNIH</sequence>
<accession>A0A8D9EEP9</accession>
<evidence type="ECO:0000256" key="1">
    <source>
        <dbReference type="SAM" id="Phobius"/>
    </source>
</evidence>
<dbReference type="AlphaFoldDB" id="A0A8D9EEP9"/>
<keyword evidence="1" id="KW-1133">Transmembrane helix</keyword>
<name>A0A8D9EEP9_9HEMI</name>
<keyword evidence="1" id="KW-0812">Transmembrane</keyword>
<organism evidence="2">
    <name type="scientific">Cacopsylla melanoneura</name>
    <dbReference type="NCBI Taxonomy" id="428564"/>
    <lineage>
        <taxon>Eukaryota</taxon>
        <taxon>Metazoa</taxon>
        <taxon>Ecdysozoa</taxon>
        <taxon>Arthropoda</taxon>
        <taxon>Hexapoda</taxon>
        <taxon>Insecta</taxon>
        <taxon>Pterygota</taxon>
        <taxon>Neoptera</taxon>
        <taxon>Paraneoptera</taxon>
        <taxon>Hemiptera</taxon>
        <taxon>Sternorrhyncha</taxon>
        <taxon>Psylloidea</taxon>
        <taxon>Psyllidae</taxon>
        <taxon>Psyllinae</taxon>
        <taxon>Cacopsylla</taxon>
    </lineage>
</organism>